<protein>
    <recommendedName>
        <fullName evidence="1">Epg5-like central TPR repeats domain-containing protein</fullName>
    </recommendedName>
</protein>
<dbReference type="AlphaFoldDB" id="A0AAV2PM54"/>
<dbReference type="InterPro" id="IPR059030">
    <property type="entry name" value="TPR_Epg5_mid"/>
</dbReference>
<dbReference type="InterPro" id="IPR051436">
    <property type="entry name" value="Autophagy-related_EPG5"/>
</dbReference>
<evidence type="ECO:0000259" key="1">
    <source>
        <dbReference type="Pfam" id="PF26103"/>
    </source>
</evidence>
<dbReference type="EMBL" id="CAXKWB010000555">
    <property type="protein sequence ID" value="CAL4061202.1"/>
    <property type="molecule type" value="Genomic_DNA"/>
</dbReference>
<dbReference type="GO" id="GO:0005737">
    <property type="term" value="C:cytoplasm"/>
    <property type="evidence" value="ECO:0007669"/>
    <property type="project" value="TreeGrafter"/>
</dbReference>
<dbReference type="PANTHER" id="PTHR31139:SF4">
    <property type="entry name" value="ECTOPIC P GRANULES PROTEIN 5 HOMOLOG"/>
    <property type="match status" value="1"/>
</dbReference>
<gene>
    <name evidence="2" type="ORF">MNOR_LOCUS1952</name>
</gene>
<dbReference type="PANTHER" id="PTHR31139">
    <property type="entry name" value="ECTOPIC P GRANULES PROTEIN 5 HOMOLOG"/>
    <property type="match status" value="1"/>
</dbReference>
<reference evidence="2 3" key="1">
    <citation type="submission" date="2024-05" db="EMBL/GenBank/DDBJ databases">
        <authorList>
            <person name="Wallberg A."/>
        </authorList>
    </citation>
    <scope>NUCLEOTIDE SEQUENCE [LARGE SCALE GENOMIC DNA]</scope>
</reference>
<keyword evidence="3" id="KW-1185">Reference proteome</keyword>
<accession>A0AAV2PM54</accession>
<proteinExistence type="predicted"/>
<comment type="caution">
    <text evidence="2">The sequence shown here is derived from an EMBL/GenBank/DDBJ whole genome shotgun (WGS) entry which is preliminary data.</text>
</comment>
<dbReference type="Proteomes" id="UP001497623">
    <property type="component" value="Unassembled WGS sequence"/>
</dbReference>
<evidence type="ECO:0000313" key="2">
    <source>
        <dbReference type="EMBL" id="CAL4061202.1"/>
    </source>
</evidence>
<name>A0AAV2PM54_MEGNR</name>
<organism evidence="2 3">
    <name type="scientific">Meganyctiphanes norvegica</name>
    <name type="common">Northern krill</name>
    <name type="synonym">Thysanopoda norvegica</name>
    <dbReference type="NCBI Taxonomy" id="48144"/>
    <lineage>
        <taxon>Eukaryota</taxon>
        <taxon>Metazoa</taxon>
        <taxon>Ecdysozoa</taxon>
        <taxon>Arthropoda</taxon>
        <taxon>Crustacea</taxon>
        <taxon>Multicrustacea</taxon>
        <taxon>Malacostraca</taxon>
        <taxon>Eumalacostraca</taxon>
        <taxon>Eucarida</taxon>
        <taxon>Euphausiacea</taxon>
        <taxon>Euphausiidae</taxon>
        <taxon>Meganyctiphanes</taxon>
    </lineage>
</organism>
<dbReference type="GO" id="GO:0097352">
    <property type="term" value="P:autophagosome maturation"/>
    <property type="evidence" value="ECO:0007669"/>
    <property type="project" value="TreeGrafter"/>
</dbReference>
<evidence type="ECO:0000313" key="3">
    <source>
        <dbReference type="Proteomes" id="UP001497623"/>
    </source>
</evidence>
<feature type="domain" description="Epg5-like central TPR repeats" evidence="1">
    <location>
        <begin position="267"/>
        <end position="649"/>
    </location>
</feature>
<feature type="non-terminal residue" evidence="2">
    <location>
        <position position="821"/>
    </location>
</feature>
<feature type="non-terminal residue" evidence="2">
    <location>
        <position position="1"/>
    </location>
</feature>
<sequence>QCQGKLRTNQYETVRKSVRRFRSLPITDHTRPRPNHRPQSVLRIPLWAFPERTENLKIAIQDVVLFFAVEITGLVVEHSAAVNLWWREMCALDCVFSEQVPKLWSNVLTKTVLTAKCTPPKQGKHQPECLGAANIVMEYSEKRLNEGVSARLEQNREQYESLLQRSQQPPPLQLCQSAVHLETLITLMIKWYRASNEQGNNDRTLSLLECGRHLFYHIAQLTSEDTTSYPPAKQLITFCAEILGQEFLRGHADCQELLISQVFEWGGQLGGLLAPHLSPGVTPTHKFLLLYSSLSPHATTHPDHTFMLLSKFDLETWLLDRRPSCSEQGLFINAIGAALTSLLTQPKTNMLMVLELYRVHLKIMLNYKFPEHYMEILKVLLDLSAVTNDENSGVSSGLWYDLMNSLAAGITTFGPDMAHPDLIASIRKFVQHQTKFSPNMVKDTLKMLSNYFVNQRLENGMYGLYSKYRLHSQHMAIFLAIVSHSYIIVCLHNSINIQQDQVVREVWGELEGLWAGWVAPLGGRERQSCPAWLRNLTLNTRLLLPWSPADVNNANTTVSLFAASIAFMHDMLPGSSSVLSLVVEYYGGTFASREVKEHVLAVVHTHLGALSWHHLRPTLTDVLTFTKIVEQYLPECHNFIGGILVQINWKEVVAVSQQDSNNQVVIPSDENCWPTQLHTCLLKLLVRISMEPSVRQSSLLQTLLLDSEQFSWQLIDGVSFENVINWWVMSCDPRIVLDMDSRNPVDIAIIQLKVQKNVNFAMDIINYKHSAATRRAVLVKNILSLAECVADLGKSPIYVKPQVRTSKIVKFSCEKRLFSHA</sequence>
<dbReference type="Pfam" id="PF26103">
    <property type="entry name" value="TPR_Epg5"/>
    <property type="match status" value="1"/>
</dbReference>